<organism evidence="1 2">
    <name type="scientific">Rotaria sordida</name>
    <dbReference type="NCBI Taxonomy" id="392033"/>
    <lineage>
        <taxon>Eukaryota</taxon>
        <taxon>Metazoa</taxon>
        <taxon>Spiralia</taxon>
        <taxon>Gnathifera</taxon>
        <taxon>Rotifera</taxon>
        <taxon>Eurotatoria</taxon>
        <taxon>Bdelloidea</taxon>
        <taxon>Philodinida</taxon>
        <taxon>Philodinidae</taxon>
        <taxon>Rotaria</taxon>
    </lineage>
</organism>
<protein>
    <submittedName>
        <fullName evidence="1">Uncharacterized protein</fullName>
    </submittedName>
</protein>
<dbReference type="EMBL" id="CAJOBE010035307">
    <property type="protein sequence ID" value="CAF4307268.1"/>
    <property type="molecule type" value="Genomic_DNA"/>
</dbReference>
<gene>
    <name evidence="1" type="ORF">FNK824_LOCUS40864</name>
</gene>
<proteinExistence type="predicted"/>
<dbReference type="Proteomes" id="UP000663874">
    <property type="component" value="Unassembled WGS sequence"/>
</dbReference>
<feature type="non-terminal residue" evidence="1">
    <location>
        <position position="1"/>
    </location>
</feature>
<reference evidence="1" key="1">
    <citation type="submission" date="2021-02" db="EMBL/GenBank/DDBJ databases">
        <authorList>
            <person name="Nowell W R."/>
        </authorList>
    </citation>
    <scope>NUCLEOTIDE SEQUENCE</scope>
</reference>
<accession>A0A820I8K4</accession>
<evidence type="ECO:0000313" key="2">
    <source>
        <dbReference type="Proteomes" id="UP000663874"/>
    </source>
</evidence>
<name>A0A820I8K4_9BILA</name>
<dbReference type="AlphaFoldDB" id="A0A820I8K4"/>
<comment type="caution">
    <text evidence="1">The sequence shown here is derived from an EMBL/GenBank/DDBJ whole genome shotgun (WGS) entry which is preliminary data.</text>
</comment>
<evidence type="ECO:0000313" key="1">
    <source>
        <dbReference type="EMBL" id="CAF4307268.1"/>
    </source>
</evidence>
<sequence length="120" mass="14271">MKKLQRRENLIDILETKENLTIDSEELLTILNKYNNDRILIENSLNEHKVQREMLSLRTGCEAYRETAKHLSQLYILLRDSNINLKISIKWFIQIVTNNLSRRIEINSNRNNDSLDMISK</sequence>